<dbReference type="Proteomes" id="UP000448575">
    <property type="component" value="Unassembled WGS sequence"/>
</dbReference>
<feature type="signal peptide" evidence="12">
    <location>
        <begin position="1"/>
        <end position="20"/>
    </location>
</feature>
<feature type="compositionally biased region" description="Basic and acidic residues" evidence="13">
    <location>
        <begin position="334"/>
        <end position="344"/>
    </location>
</feature>
<comment type="subcellular location">
    <subcellularLocation>
        <location evidence="12">Cell inner membrane</location>
        <topology evidence="12">Lipid-anchor</topology>
        <orientation evidence="12">Periplasmic side</orientation>
    </subcellularLocation>
</comment>
<keyword evidence="3 10" id="KW-0285">Flavoprotein</keyword>
<dbReference type="Pfam" id="PF02424">
    <property type="entry name" value="ApbE"/>
    <property type="match status" value="1"/>
</dbReference>
<keyword evidence="15" id="KW-1185">Reference proteome</keyword>
<sequence>MRHRSWLACAALLPLLVACAEKDAVHRVQGHVFGTQVEVSIYGPSAKEAQEQGAAVLREFDRLHHKYHAWQPSQLTALNDAIARGEPFEADQEMVSLLRSASDLAQRSGDTFNPAIGRLIRAWGFQSSDIKDAGAKDAEIARLVQARPRMADLQFEGNRVSSRNRAVMLDFGGYAKGYALDRAAQILRAAHVKAALVNVGGNAIALGQPGDRPWMVGIRDPRGPQMVARVALRDNEAIGTSGDYERYFMKGGKRHAHIIDARTGQTVDLVASVTIITSGGADPGLRSDGNSKPLFVVGPQGWCEMAQRLGLDQAMLIDAQGRVHATPAMLARTDQGKGHGEPVRECPAAGGGRKI</sequence>
<evidence type="ECO:0000256" key="6">
    <source>
        <dbReference type="ARBA" id="ARBA00022827"/>
    </source>
</evidence>
<dbReference type="PANTHER" id="PTHR30040">
    <property type="entry name" value="THIAMINE BIOSYNTHESIS LIPOPROTEIN APBE"/>
    <property type="match status" value="1"/>
</dbReference>
<evidence type="ECO:0000256" key="12">
    <source>
        <dbReference type="RuleBase" id="RU363002"/>
    </source>
</evidence>
<evidence type="ECO:0000256" key="10">
    <source>
        <dbReference type="PIRNR" id="PIRNR006268"/>
    </source>
</evidence>
<comment type="similarity">
    <text evidence="10 12">Belongs to the ApbE family.</text>
</comment>
<comment type="cofactor">
    <cofactor evidence="11">
        <name>Mg(2+)</name>
        <dbReference type="ChEBI" id="CHEBI:18420"/>
    </cofactor>
    <cofactor evidence="11">
        <name>Mn(2+)</name>
        <dbReference type="ChEBI" id="CHEBI:29035"/>
    </cofactor>
    <text evidence="11">Magnesium. Can also use manganese.</text>
</comment>
<evidence type="ECO:0000256" key="2">
    <source>
        <dbReference type="ARBA" id="ARBA00016337"/>
    </source>
</evidence>
<feature type="binding site" evidence="11">
    <location>
        <position position="173"/>
    </location>
    <ligand>
        <name>Mg(2+)</name>
        <dbReference type="ChEBI" id="CHEBI:18420"/>
    </ligand>
</feature>
<keyword evidence="4 10" id="KW-0808">Transferase</keyword>
<dbReference type="EMBL" id="WWCJ01000006">
    <property type="protein sequence ID" value="MYN02427.1"/>
    <property type="molecule type" value="Genomic_DNA"/>
</dbReference>
<proteinExistence type="inferred from homology"/>
<dbReference type="RefSeq" id="WP_161025432.1">
    <property type="nucleotide sequence ID" value="NZ_WWCJ01000006.1"/>
</dbReference>
<dbReference type="GO" id="GO:0005886">
    <property type="term" value="C:plasma membrane"/>
    <property type="evidence" value="ECO:0007669"/>
    <property type="project" value="UniProtKB-SubCell"/>
</dbReference>
<dbReference type="PIRSF" id="PIRSF006268">
    <property type="entry name" value="ApbE"/>
    <property type="match status" value="1"/>
</dbReference>
<evidence type="ECO:0000256" key="1">
    <source>
        <dbReference type="ARBA" id="ARBA00011955"/>
    </source>
</evidence>
<name>A0A6N9HGL6_9BURK</name>
<dbReference type="GO" id="GO:0046872">
    <property type="term" value="F:metal ion binding"/>
    <property type="evidence" value="ECO:0007669"/>
    <property type="project" value="UniProtKB-UniRule"/>
</dbReference>
<dbReference type="AlphaFoldDB" id="A0A6N9HGL6"/>
<dbReference type="EC" id="2.7.1.180" evidence="1 10"/>
<keyword evidence="12" id="KW-0472">Membrane</keyword>
<dbReference type="PANTHER" id="PTHR30040:SF2">
    <property type="entry name" value="FAD:PROTEIN FMN TRANSFERASE"/>
    <property type="match status" value="1"/>
</dbReference>
<comment type="function">
    <text evidence="12">Flavin transferase that catalyzes the transfer of the FMN moiety of FAD and its covalent binding to the hydroxyl group of a threonine residue in a target flavoprotein.</text>
</comment>
<evidence type="ECO:0000256" key="3">
    <source>
        <dbReference type="ARBA" id="ARBA00022630"/>
    </source>
</evidence>
<keyword evidence="12" id="KW-0732">Signal</keyword>
<feature type="binding site" evidence="11">
    <location>
        <position position="288"/>
    </location>
    <ligand>
        <name>Mg(2+)</name>
        <dbReference type="ChEBI" id="CHEBI:18420"/>
    </ligand>
</feature>
<keyword evidence="5 10" id="KW-0479">Metal-binding</keyword>
<evidence type="ECO:0000313" key="15">
    <source>
        <dbReference type="Proteomes" id="UP000448575"/>
    </source>
</evidence>
<keyword evidence="7 10" id="KW-0460">Magnesium</keyword>
<dbReference type="SUPFAM" id="SSF143631">
    <property type="entry name" value="ApbE-like"/>
    <property type="match status" value="1"/>
</dbReference>
<keyword evidence="12" id="KW-1003">Cell membrane</keyword>
<keyword evidence="12" id="KW-0997">Cell inner membrane</keyword>
<evidence type="ECO:0000256" key="5">
    <source>
        <dbReference type="ARBA" id="ARBA00022723"/>
    </source>
</evidence>
<reference evidence="14 15" key="1">
    <citation type="submission" date="2019-12" db="EMBL/GenBank/DDBJ databases">
        <title>Novel species isolated from a subtropical stream in China.</title>
        <authorList>
            <person name="Lu H."/>
        </authorList>
    </citation>
    <scope>NUCLEOTIDE SEQUENCE [LARGE SCALE GENOMIC DNA]</scope>
    <source>
        <strain evidence="14 15">DS3</strain>
    </source>
</reference>
<dbReference type="InterPro" id="IPR003374">
    <property type="entry name" value="ApbE-like_sf"/>
</dbReference>
<evidence type="ECO:0000256" key="8">
    <source>
        <dbReference type="ARBA" id="ARBA00031306"/>
    </source>
</evidence>
<keyword evidence="6 10" id="KW-0274">FAD</keyword>
<evidence type="ECO:0000256" key="9">
    <source>
        <dbReference type="ARBA" id="ARBA00048540"/>
    </source>
</evidence>
<organism evidence="14 15">
    <name type="scientific">Pseudoduganella guangdongensis</name>
    <dbReference type="NCBI Taxonomy" id="2692179"/>
    <lineage>
        <taxon>Bacteria</taxon>
        <taxon>Pseudomonadati</taxon>
        <taxon>Pseudomonadota</taxon>
        <taxon>Betaproteobacteria</taxon>
        <taxon>Burkholderiales</taxon>
        <taxon>Oxalobacteraceae</taxon>
        <taxon>Telluria group</taxon>
        <taxon>Pseudoduganella</taxon>
    </lineage>
</organism>
<dbReference type="GO" id="GO:0016740">
    <property type="term" value="F:transferase activity"/>
    <property type="evidence" value="ECO:0007669"/>
    <property type="project" value="UniProtKB-UniRule"/>
</dbReference>
<dbReference type="InterPro" id="IPR024932">
    <property type="entry name" value="ApbE"/>
</dbReference>
<gene>
    <name evidence="14" type="ORF">GTP41_09975</name>
</gene>
<evidence type="ECO:0000256" key="13">
    <source>
        <dbReference type="SAM" id="MobiDB-lite"/>
    </source>
</evidence>
<dbReference type="Gene3D" id="3.10.520.10">
    <property type="entry name" value="ApbE-like domains"/>
    <property type="match status" value="1"/>
</dbReference>
<accession>A0A6N9HGL6</accession>
<keyword evidence="12" id="KW-0449">Lipoprotein</keyword>
<evidence type="ECO:0000256" key="11">
    <source>
        <dbReference type="PIRSR" id="PIRSR006268-2"/>
    </source>
</evidence>
<comment type="catalytic activity">
    <reaction evidence="9 10 12">
        <text>L-threonyl-[protein] + FAD = FMN-L-threonyl-[protein] + AMP + H(+)</text>
        <dbReference type="Rhea" id="RHEA:36847"/>
        <dbReference type="Rhea" id="RHEA-COMP:11060"/>
        <dbReference type="Rhea" id="RHEA-COMP:11061"/>
        <dbReference type="ChEBI" id="CHEBI:15378"/>
        <dbReference type="ChEBI" id="CHEBI:30013"/>
        <dbReference type="ChEBI" id="CHEBI:57692"/>
        <dbReference type="ChEBI" id="CHEBI:74257"/>
        <dbReference type="ChEBI" id="CHEBI:456215"/>
        <dbReference type="EC" id="2.7.1.180"/>
    </reaction>
</comment>
<dbReference type="PROSITE" id="PS51257">
    <property type="entry name" value="PROKAR_LIPOPROTEIN"/>
    <property type="match status" value="1"/>
</dbReference>
<evidence type="ECO:0000256" key="4">
    <source>
        <dbReference type="ARBA" id="ARBA00022679"/>
    </source>
</evidence>
<evidence type="ECO:0000256" key="7">
    <source>
        <dbReference type="ARBA" id="ARBA00022842"/>
    </source>
</evidence>
<protein>
    <recommendedName>
        <fullName evidence="2 10">FAD:protein FMN transferase</fullName>
        <ecNumber evidence="1 10">2.7.1.180</ecNumber>
    </recommendedName>
    <alternativeName>
        <fullName evidence="8 10">Flavin transferase</fullName>
    </alternativeName>
</protein>
<feature type="region of interest" description="Disordered" evidence="13">
    <location>
        <begin position="333"/>
        <end position="355"/>
    </location>
</feature>
<comment type="caution">
    <text evidence="14">The sequence shown here is derived from an EMBL/GenBank/DDBJ whole genome shotgun (WGS) entry which is preliminary data.</text>
</comment>
<feature type="chain" id="PRO_5027162849" description="FAD:protein FMN transferase" evidence="12">
    <location>
        <begin position="21"/>
        <end position="355"/>
    </location>
</feature>
<evidence type="ECO:0000313" key="14">
    <source>
        <dbReference type="EMBL" id="MYN02427.1"/>
    </source>
</evidence>